<evidence type="ECO:0008006" key="3">
    <source>
        <dbReference type="Google" id="ProtNLM"/>
    </source>
</evidence>
<accession>A0ABM8D0X1</accession>
<dbReference type="EMBL" id="AP026978">
    <property type="protein sequence ID" value="BDU00981.1"/>
    <property type="molecule type" value="Genomic_DNA"/>
</dbReference>
<evidence type="ECO:0000313" key="2">
    <source>
        <dbReference type="Proteomes" id="UP001317870"/>
    </source>
</evidence>
<proteinExistence type="predicted"/>
<reference evidence="1 2" key="1">
    <citation type="submission" date="2022-11" db="EMBL/GenBank/DDBJ databases">
        <title>Genome Sequencing of Nocardia sp. ON39_IFM12276 and assembly.</title>
        <authorList>
            <person name="Shimojima M."/>
            <person name="Toyokawa M."/>
            <person name="Uesaka K."/>
        </authorList>
    </citation>
    <scope>NUCLEOTIDE SEQUENCE [LARGE SCALE GENOMIC DNA]</scope>
    <source>
        <strain evidence="1 2">IFM 12276</strain>
    </source>
</reference>
<dbReference type="RefSeq" id="WP_281873962.1">
    <property type="nucleotide sequence ID" value="NZ_AP026978.1"/>
</dbReference>
<sequence length="166" mass="17901">MAGIDSTHYLARLQTDPQYRSVLPNLAPTARVLVAGYHAAFATPPRPGAPIGVFPGVDPDAARAGAAVVMALVRIEYATRVTVDADGGSRDIWQQQLFDRLPTGYGWRLLPAQLDERGRWLIARGNLAASGLQALLPRSVSIQVPGAPVAVAVHDLDPHTGRRWPW</sequence>
<gene>
    <name evidence="1" type="ORF">IFM12276_40090</name>
</gene>
<evidence type="ECO:0000313" key="1">
    <source>
        <dbReference type="EMBL" id="BDU00981.1"/>
    </source>
</evidence>
<dbReference type="Proteomes" id="UP001317870">
    <property type="component" value="Chromosome"/>
</dbReference>
<organism evidence="1 2">
    <name type="scientific">Nocardia sputorum</name>
    <dbReference type="NCBI Taxonomy" id="2984338"/>
    <lineage>
        <taxon>Bacteria</taxon>
        <taxon>Bacillati</taxon>
        <taxon>Actinomycetota</taxon>
        <taxon>Actinomycetes</taxon>
        <taxon>Mycobacteriales</taxon>
        <taxon>Nocardiaceae</taxon>
        <taxon>Nocardia</taxon>
    </lineage>
</organism>
<keyword evidence="2" id="KW-1185">Reference proteome</keyword>
<name>A0ABM8D0X1_9NOCA</name>
<protein>
    <recommendedName>
        <fullName evidence="3">DUF4262 domain-containing protein</fullName>
    </recommendedName>
</protein>